<evidence type="ECO:0000313" key="17">
    <source>
        <dbReference type="EMBL" id="HGN36050.1"/>
    </source>
</evidence>
<dbReference type="CDD" id="cd02800">
    <property type="entry name" value="tRNA_bind_EcMetRS_like"/>
    <property type="match status" value="1"/>
</dbReference>
<name>A0A7J3JP40_9CREN</name>
<evidence type="ECO:0000256" key="10">
    <source>
        <dbReference type="ARBA" id="ARBA00022840"/>
    </source>
</evidence>
<protein>
    <recommendedName>
        <fullName evidence="5">Methionine--tRNA ligase</fullName>
        <ecNumber evidence="4">6.1.1.10</ecNumber>
    </recommendedName>
    <alternativeName>
        <fullName evidence="14">Methionyl-tRNA synthetase</fullName>
    </alternativeName>
</protein>
<dbReference type="EMBL" id="DTBZ01000045">
    <property type="protein sequence ID" value="HGQ17705.1"/>
    <property type="molecule type" value="Genomic_DNA"/>
</dbReference>
<dbReference type="Pfam" id="PF01588">
    <property type="entry name" value="tRNA_bind"/>
    <property type="match status" value="1"/>
</dbReference>
<dbReference type="PANTHER" id="PTHR11586">
    <property type="entry name" value="TRNA-AMINOACYLATION COFACTOR ARC1 FAMILY MEMBER"/>
    <property type="match status" value="1"/>
</dbReference>
<keyword evidence="9" id="KW-0547">Nucleotide-binding</keyword>
<dbReference type="FunFam" id="2.40.50.140:FF:000042">
    <property type="entry name" value="Methionine--tRNA ligase"/>
    <property type="match status" value="1"/>
</dbReference>
<dbReference type="InterPro" id="IPR002547">
    <property type="entry name" value="tRNA-bd_dom"/>
</dbReference>
<dbReference type="AlphaFoldDB" id="A0A7J3JP40"/>
<evidence type="ECO:0000256" key="9">
    <source>
        <dbReference type="ARBA" id="ARBA00022741"/>
    </source>
</evidence>
<keyword evidence="12" id="KW-0648">Protein biosynthesis</keyword>
<comment type="subcellular location">
    <subcellularLocation>
        <location evidence="2">Cytoplasm</location>
    </subcellularLocation>
</comment>
<evidence type="ECO:0000256" key="14">
    <source>
        <dbReference type="ARBA" id="ARBA00030904"/>
    </source>
</evidence>
<dbReference type="PROSITE" id="PS50886">
    <property type="entry name" value="TRBD"/>
    <property type="match status" value="1"/>
</dbReference>
<keyword evidence="7" id="KW-0820">tRNA-binding</keyword>
<keyword evidence="11" id="KW-0694">RNA-binding</keyword>
<evidence type="ECO:0000256" key="15">
    <source>
        <dbReference type="ARBA" id="ARBA00047364"/>
    </source>
</evidence>
<keyword evidence="10" id="KW-0067">ATP-binding</keyword>
<evidence type="ECO:0000256" key="3">
    <source>
        <dbReference type="ARBA" id="ARBA00011738"/>
    </source>
</evidence>
<dbReference type="GO" id="GO:0005737">
    <property type="term" value="C:cytoplasm"/>
    <property type="evidence" value="ECO:0007669"/>
    <property type="project" value="UniProtKB-SubCell"/>
</dbReference>
<comment type="catalytic activity">
    <reaction evidence="15">
        <text>tRNA(Met) + L-methionine + ATP = L-methionyl-tRNA(Met) + AMP + diphosphate</text>
        <dbReference type="Rhea" id="RHEA:13481"/>
        <dbReference type="Rhea" id="RHEA-COMP:9667"/>
        <dbReference type="Rhea" id="RHEA-COMP:9698"/>
        <dbReference type="ChEBI" id="CHEBI:30616"/>
        <dbReference type="ChEBI" id="CHEBI:33019"/>
        <dbReference type="ChEBI" id="CHEBI:57844"/>
        <dbReference type="ChEBI" id="CHEBI:78442"/>
        <dbReference type="ChEBI" id="CHEBI:78530"/>
        <dbReference type="ChEBI" id="CHEBI:456215"/>
        <dbReference type="EC" id="6.1.1.10"/>
    </reaction>
</comment>
<dbReference type="GO" id="GO:0006431">
    <property type="term" value="P:methionyl-tRNA aminoacylation"/>
    <property type="evidence" value="ECO:0007669"/>
    <property type="project" value="InterPro"/>
</dbReference>
<evidence type="ECO:0000256" key="12">
    <source>
        <dbReference type="ARBA" id="ARBA00022917"/>
    </source>
</evidence>
<evidence type="ECO:0000259" key="16">
    <source>
        <dbReference type="PROSITE" id="PS50886"/>
    </source>
</evidence>
<dbReference type="InterPro" id="IPR012340">
    <property type="entry name" value="NA-bd_OB-fold"/>
</dbReference>
<reference evidence="18" key="1">
    <citation type="journal article" date="2020" name="mSystems">
        <title>Genome- and Community-Level Interaction Insights into Carbon Utilization and Element Cycling Functions of Hydrothermarchaeota in Hydrothermal Sediment.</title>
        <authorList>
            <person name="Zhou Z."/>
            <person name="Liu Y."/>
            <person name="Xu W."/>
            <person name="Pan J."/>
            <person name="Luo Z.H."/>
            <person name="Li M."/>
        </authorList>
    </citation>
    <scope>NUCLEOTIDE SEQUENCE [LARGE SCALE GENOMIC DNA]</scope>
    <source>
        <strain evidence="17">SpSt-618</strain>
        <strain evidence="18">SpSt-657</strain>
    </source>
</reference>
<evidence type="ECO:0000256" key="7">
    <source>
        <dbReference type="ARBA" id="ARBA00022555"/>
    </source>
</evidence>
<evidence type="ECO:0000256" key="11">
    <source>
        <dbReference type="ARBA" id="ARBA00022884"/>
    </source>
</evidence>
<comment type="caution">
    <text evidence="18">The sequence shown here is derived from an EMBL/GenBank/DDBJ whole genome shotgun (WGS) entry which is preliminary data.</text>
</comment>
<dbReference type="GO" id="GO:0000049">
    <property type="term" value="F:tRNA binding"/>
    <property type="evidence" value="ECO:0007669"/>
    <property type="project" value="UniProtKB-KW"/>
</dbReference>
<dbReference type="EC" id="6.1.1.10" evidence="4"/>
<evidence type="ECO:0000256" key="2">
    <source>
        <dbReference type="ARBA" id="ARBA00004496"/>
    </source>
</evidence>
<dbReference type="PANTHER" id="PTHR11586:SF37">
    <property type="entry name" value="TRNA-BINDING DOMAIN-CONTAINING PROTEIN"/>
    <property type="match status" value="1"/>
</dbReference>
<dbReference type="Gene3D" id="2.40.50.140">
    <property type="entry name" value="Nucleic acid-binding proteins"/>
    <property type="match status" value="1"/>
</dbReference>
<accession>A0A7J3JP40</accession>
<dbReference type="SUPFAM" id="SSF50249">
    <property type="entry name" value="Nucleic acid-binding proteins"/>
    <property type="match status" value="1"/>
</dbReference>
<feature type="domain" description="TRNA-binding" evidence="16">
    <location>
        <begin position="15"/>
        <end position="115"/>
    </location>
</feature>
<dbReference type="GO" id="GO:0005524">
    <property type="term" value="F:ATP binding"/>
    <property type="evidence" value="ECO:0007669"/>
    <property type="project" value="UniProtKB-KW"/>
</dbReference>
<gene>
    <name evidence="18" type="primary">metG</name>
    <name evidence="17" type="ORF">ENT87_00640</name>
    <name evidence="18" type="ORF">ENU30_01810</name>
</gene>
<evidence type="ECO:0000256" key="5">
    <source>
        <dbReference type="ARBA" id="ARBA00018753"/>
    </source>
</evidence>
<keyword evidence="8 18" id="KW-0436">Ligase</keyword>
<evidence type="ECO:0000256" key="6">
    <source>
        <dbReference type="ARBA" id="ARBA00022490"/>
    </source>
</evidence>
<evidence type="ECO:0000256" key="13">
    <source>
        <dbReference type="ARBA" id="ARBA00023146"/>
    </source>
</evidence>
<dbReference type="GO" id="GO:0004825">
    <property type="term" value="F:methionine-tRNA ligase activity"/>
    <property type="evidence" value="ECO:0007669"/>
    <property type="project" value="UniProtKB-EC"/>
</dbReference>
<evidence type="ECO:0000256" key="1">
    <source>
        <dbReference type="ARBA" id="ARBA00003314"/>
    </source>
</evidence>
<keyword evidence="13" id="KW-0030">Aminoacyl-tRNA synthetase</keyword>
<keyword evidence="6" id="KW-0963">Cytoplasm</keyword>
<comment type="function">
    <text evidence="1">Is required not only for elongation of protein synthesis but also for the initiation of all mRNA translation through initiator tRNA(fMet) aminoacylation.</text>
</comment>
<evidence type="ECO:0000256" key="8">
    <source>
        <dbReference type="ARBA" id="ARBA00022598"/>
    </source>
</evidence>
<organism evidence="18">
    <name type="scientific">Ignisphaera aggregans</name>
    <dbReference type="NCBI Taxonomy" id="334771"/>
    <lineage>
        <taxon>Archaea</taxon>
        <taxon>Thermoproteota</taxon>
        <taxon>Thermoprotei</taxon>
        <taxon>Desulfurococcales</taxon>
        <taxon>Desulfurococcaceae</taxon>
        <taxon>Ignisphaera</taxon>
    </lineage>
</organism>
<sequence length="115" mass="12598">MCTSTPSTSSIDITEFQKIDLRVGLVKEAERIPGSKKLLRLVVDLGNEFRQIIAGLAEWYEPKDLLGKYVIVVTNLKPKKFMGYESQGMILATCDPGKPALLTIVGEANPGSKIC</sequence>
<dbReference type="NCBIfam" id="TIGR00399">
    <property type="entry name" value="metG_C_term"/>
    <property type="match status" value="1"/>
</dbReference>
<evidence type="ECO:0000313" key="18">
    <source>
        <dbReference type="EMBL" id="HGQ17705.1"/>
    </source>
</evidence>
<evidence type="ECO:0000256" key="4">
    <source>
        <dbReference type="ARBA" id="ARBA00012838"/>
    </source>
</evidence>
<dbReference type="EMBL" id="DTAI01000021">
    <property type="protein sequence ID" value="HGN36050.1"/>
    <property type="molecule type" value="Genomic_DNA"/>
</dbReference>
<proteinExistence type="predicted"/>
<dbReference type="InterPro" id="IPR004495">
    <property type="entry name" value="Met-tRNA-synth_bsu_C"/>
</dbReference>
<comment type="subunit">
    <text evidence="3">Homodimer.</text>
</comment>
<dbReference type="InterPro" id="IPR051270">
    <property type="entry name" value="Tyrosine-tRNA_ligase_regulator"/>
</dbReference>